<evidence type="ECO:0000313" key="2">
    <source>
        <dbReference type="Proteomes" id="UP000460412"/>
    </source>
</evidence>
<dbReference type="Gene3D" id="3.40.50.150">
    <property type="entry name" value="Vaccinia Virus protein VP39"/>
    <property type="match status" value="1"/>
</dbReference>
<gene>
    <name evidence="1" type="ORF">GN277_21510</name>
</gene>
<proteinExistence type="predicted"/>
<organism evidence="1 2">
    <name type="scientific">Sporofaciens musculi</name>
    <dbReference type="NCBI Taxonomy" id="2681861"/>
    <lineage>
        <taxon>Bacteria</taxon>
        <taxon>Bacillati</taxon>
        <taxon>Bacillota</taxon>
        <taxon>Clostridia</taxon>
        <taxon>Lachnospirales</taxon>
        <taxon>Lachnospiraceae</taxon>
        <taxon>Sporofaciens</taxon>
    </lineage>
</organism>
<dbReference type="EMBL" id="WUQX01000001">
    <property type="protein sequence ID" value="MXP77834.1"/>
    <property type="molecule type" value="Genomic_DNA"/>
</dbReference>
<name>A0A7X3MK66_9FIRM</name>
<reference evidence="1 2" key="1">
    <citation type="submission" date="2019-12" db="EMBL/GenBank/DDBJ databases">
        <title>Sporaefaciens musculi gen. nov., sp. nov., a novel bacterium isolated from the caecum of an obese mouse.</title>
        <authorList>
            <person name="Rasmussen T.S."/>
            <person name="Streidl T."/>
            <person name="Hitch T.C.A."/>
            <person name="Wortmann E."/>
            <person name="Deptula P."/>
            <person name="Hansen M."/>
            <person name="Nielsen D.S."/>
            <person name="Clavel T."/>
            <person name="Vogensen F.K."/>
        </authorList>
    </citation>
    <scope>NUCLEOTIDE SEQUENCE [LARGE SCALE GENOMIC DNA]</scope>
    <source>
        <strain evidence="1 2">WCA-9-b2</strain>
    </source>
</reference>
<dbReference type="AlphaFoldDB" id="A0A7X3MK66"/>
<keyword evidence="2" id="KW-1185">Reference proteome</keyword>
<dbReference type="Proteomes" id="UP000460412">
    <property type="component" value="Unassembled WGS sequence"/>
</dbReference>
<evidence type="ECO:0000313" key="1">
    <source>
        <dbReference type="EMBL" id="MXP77834.1"/>
    </source>
</evidence>
<protein>
    <recommendedName>
        <fullName evidence="3">FkbM family methyltransferase</fullName>
    </recommendedName>
</protein>
<accession>A0A7X3MK66</accession>
<dbReference type="RefSeq" id="WP_159753518.1">
    <property type="nucleotide sequence ID" value="NZ_WUQX01000001.1"/>
</dbReference>
<evidence type="ECO:0008006" key="3">
    <source>
        <dbReference type="Google" id="ProtNLM"/>
    </source>
</evidence>
<comment type="caution">
    <text evidence="1">The sequence shown here is derived from an EMBL/GenBank/DDBJ whole genome shotgun (WGS) entry which is preliminary data.</text>
</comment>
<sequence length="289" mass="33348">MIETKIMYDMLEKVNDIRGKLQDEESKKIYDLRMNALIYKNNEEFLDQLPYISKNWRLDEVDHIFGVLNQIESIIICGAGRYGMRTYNILKNSRYKDFNIVFLDNSTKVRNALEEKGFCAIDVAKLMKDYRNSIAIISTPRYRQELYDQIVFSGFPQERILNPFGGNIVGVCGKQYFDYFKSESKDEIFVDAGCYDGSTSIEFTKWCKGWKKIYAFEANPSSANRCKCRFDEMGIMNKVNLIKKGTWSNKGFLAFNGDDYNAGAMITDCGNIMVETVPIDDVIKGGNFY</sequence>
<dbReference type="SUPFAM" id="SSF53335">
    <property type="entry name" value="S-adenosyl-L-methionine-dependent methyltransferases"/>
    <property type="match status" value="1"/>
</dbReference>
<dbReference type="InterPro" id="IPR029063">
    <property type="entry name" value="SAM-dependent_MTases_sf"/>
</dbReference>